<name>A0AAN4W4Q7_9BACT</name>
<gene>
    <name evidence="1" type="ORF">PEDI_47990</name>
</gene>
<organism evidence="1 2">
    <name type="scientific">Persicobacter diffluens</name>
    <dbReference type="NCBI Taxonomy" id="981"/>
    <lineage>
        <taxon>Bacteria</taxon>
        <taxon>Pseudomonadati</taxon>
        <taxon>Bacteroidota</taxon>
        <taxon>Cytophagia</taxon>
        <taxon>Cytophagales</taxon>
        <taxon>Persicobacteraceae</taxon>
        <taxon>Persicobacter</taxon>
    </lineage>
</organism>
<evidence type="ECO:0008006" key="3">
    <source>
        <dbReference type="Google" id="ProtNLM"/>
    </source>
</evidence>
<protein>
    <recommendedName>
        <fullName evidence="3">DUF4861 domain-containing protein</fullName>
    </recommendedName>
</protein>
<proteinExistence type="predicted"/>
<evidence type="ECO:0000313" key="1">
    <source>
        <dbReference type="EMBL" id="GJM64247.1"/>
    </source>
</evidence>
<comment type="caution">
    <text evidence="1">The sequence shown here is derived from an EMBL/GenBank/DDBJ whole genome shotgun (WGS) entry which is preliminary data.</text>
</comment>
<dbReference type="InterPro" id="IPR032342">
    <property type="entry name" value="DUF4861"/>
</dbReference>
<dbReference type="EMBL" id="BQKE01000004">
    <property type="protein sequence ID" value="GJM64247.1"/>
    <property type="molecule type" value="Genomic_DNA"/>
</dbReference>
<keyword evidence="2" id="KW-1185">Reference proteome</keyword>
<dbReference type="Pfam" id="PF16153">
    <property type="entry name" value="DUF4861"/>
    <property type="match status" value="1"/>
</dbReference>
<dbReference type="RefSeq" id="WP_338239326.1">
    <property type="nucleotide sequence ID" value="NZ_BQKE01000004.1"/>
</dbReference>
<dbReference type="Proteomes" id="UP001310022">
    <property type="component" value="Unassembled WGS sequence"/>
</dbReference>
<sequence>MKFKHLENQFNEIKVISIMTMKKILLLVMGTMLLLTQGLAQKKMVNKTDVSLFYKKDKIQIKEVISPTGDLYQKLGHHGPAIENEYMAIRLYFSQKTAIDIYSKSKKGLELARTKWYPTEEQQQKGWGADYYKVGNTVGLGGVKLWDEGQLVDLNPVDMRIARVKKEIHSSYMEMISEGVPYQGRKIDVLVRVTVFSGVRKAKVEAFALGELPVQFATGINYHSKTNTQCGENFIAVWGEHPEDVAVEKTAVGGGITFQPADFMEKIDDGKQILLISKTGKYMEAWITSACGREKGISDLESFIESCINSEGKKM</sequence>
<accession>A0AAN4W4Q7</accession>
<dbReference type="AlphaFoldDB" id="A0AAN4W4Q7"/>
<reference evidence="1 2" key="1">
    <citation type="submission" date="2021-12" db="EMBL/GenBank/DDBJ databases">
        <title>Genome sequencing of bacteria with rrn-lacking chromosome and rrn-plasmid.</title>
        <authorList>
            <person name="Anda M."/>
            <person name="Iwasaki W."/>
        </authorList>
    </citation>
    <scope>NUCLEOTIDE SEQUENCE [LARGE SCALE GENOMIC DNA]</scope>
    <source>
        <strain evidence="1 2">NBRC 15940</strain>
    </source>
</reference>
<evidence type="ECO:0000313" key="2">
    <source>
        <dbReference type="Proteomes" id="UP001310022"/>
    </source>
</evidence>